<dbReference type="InterPro" id="IPR000906">
    <property type="entry name" value="ZU5_dom"/>
</dbReference>
<evidence type="ECO:0000259" key="1">
    <source>
        <dbReference type="PROSITE" id="PS51145"/>
    </source>
</evidence>
<sequence length="85" mass="9544">MLEIPSTGVILAVPSNALSQHMEKCEIHMRIIPRKMLNEQVASFSLNSATVVELLPAGLSFQRPVRLSLPHCLVLQQTRERKARI</sequence>
<dbReference type="Gene3D" id="2.60.220.30">
    <property type="match status" value="1"/>
</dbReference>
<proteinExistence type="predicted"/>
<dbReference type="AlphaFoldDB" id="A0A9Q1BRY9"/>
<organism evidence="2 3">
    <name type="scientific">Holothuria leucospilota</name>
    <name type="common">Black long sea cucumber</name>
    <name type="synonym">Mertensiothuria leucospilota</name>
    <dbReference type="NCBI Taxonomy" id="206669"/>
    <lineage>
        <taxon>Eukaryota</taxon>
        <taxon>Metazoa</taxon>
        <taxon>Echinodermata</taxon>
        <taxon>Eleutherozoa</taxon>
        <taxon>Echinozoa</taxon>
        <taxon>Holothuroidea</taxon>
        <taxon>Aspidochirotacea</taxon>
        <taxon>Aspidochirotida</taxon>
        <taxon>Holothuriidae</taxon>
        <taxon>Holothuria</taxon>
    </lineage>
</organism>
<feature type="domain" description="ZU5" evidence="1">
    <location>
        <begin position="1"/>
        <end position="85"/>
    </location>
</feature>
<comment type="caution">
    <text evidence="2">The sequence shown here is derived from an EMBL/GenBank/DDBJ whole genome shotgun (WGS) entry which is preliminary data.</text>
</comment>
<dbReference type="Pfam" id="PF00791">
    <property type="entry name" value="ZU5"/>
    <property type="match status" value="1"/>
</dbReference>
<accession>A0A9Q1BRY9</accession>
<reference evidence="2" key="1">
    <citation type="submission" date="2021-10" db="EMBL/GenBank/DDBJ databases">
        <title>Tropical sea cucumber genome reveals ecological adaptation and Cuvierian tubules defense mechanism.</title>
        <authorList>
            <person name="Chen T."/>
        </authorList>
    </citation>
    <scope>NUCLEOTIDE SEQUENCE</scope>
    <source>
        <strain evidence="2">Nanhai2018</strain>
        <tissue evidence="2">Muscle</tissue>
    </source>
</reference>
<name>A0A9Q1BRY9_HOLLE</name>
<dbReference type="EMBL" id="JAIZAY010000012">
    <property type="protein sequence ID" value="KAJ8031584.1"/>
    <property type="molecule type" value="Genomic_DNA"/>
</dbReference>
<evidence type="ECO:0000313" key="3">
    <source>
        <dbReference type="Proteomes" id="UP001152320"/>
    </source>
</evidence>
<dbReference type="Proteomes" id="UP001152320">
    <property type="component" value="Chromosome 12"/>
</dbReference>
<gene>
    <name evidence="2" type="ORF">HOLleu_24821</name>
</gene>
<keyword evidence="3" id="KW-1185">Reference proteome</keyword>
<evidence type="ECO:0000313" key="2">
    <source>
        <dbReference type="EMBL" id="KAJ8031584.1"/>
    </source>
</evidence>
<dbReference type="PROSITE" id="PS51145">
    <property type="entry name" value="ZU5"/>
    <property type="match status" value="1"/>
</dbReference>
<protein>
    <recommendedName>
        <fullName evidence="1">ZU5 domain-containing protein</fullName>
    </recommendedName>
</protein>